<dbReference type="InterPro" id="IPR029057">
    <property type="entry name" value="PRTase-like"/>
</dbReference>
<dbReference type="InterPro" id="IPR051910">
    <property type="entry name" value="ComF/GntX_DNA_util-trans"/>
</dbReference>
<evidence type="ECO:0000313" key="5">
    <source>
        <dbReference type="Proteomes" id="UP001157733"/>
    </source>
</evidence>
<dbReference type="CDD" id="cd06223">
    <property type="entry name" value="PRTases_typeI"/>
    <property type="match status" value="1"/>
</dbReference>
<comment type="similarity">
    <text evidence="1">Belongs to the ComF/GntX family.</text>
</comment>
<evidence type="ECO:0000259" key="2">
    <source>
        <dbReference type="Pfam" id="PF00156"/>
    </source>
</evidence>
<evidence type="ECO:0000313" key="4">
    <source>
        <dbReference type="EMBL" id="CAI2717851.1"/>
    </source>
</evidence>
<protein>
    <submittedName>
        <fullName evidence="4">Phosphoribosyltransferase</fullName>
    </submittedName>
</protein>
<evidence type="ECO:0000259" key="3">
    <source>
        <dbReference type="Pfam" id="PF18912"/>
    </source>
</evidence>
<feature type="domain" description="Double zinc ribbon" evidence="3">
    <location>
        <begin position="7"/>
        <end position="69"/>
    </location>
</feature>
<dbReference type="GO" id="GO:0016757">
    <property type="term" value="F:glycosyltransferase activity"/>
    <property type="evidence" value="ECO:0007669"/>
    <property type="project" value="UniProtKB-KW"/>
</dbReference>
<evidence type="ECO:0000256" key="1">
    <source>
        <dbReference type="ARBA" id="ARBA00008007"/>
    </source>
</evidence>
<dbReference type="SUPFAM" id="SSF53271">
    <property type="entry name" value="PRTase-like"/>
    <property type="match status" value="1"/>
</dbReference>
<keyword evidence="4" id="KW-0808">Transferase</keyword>
<dbReference type="Gene3D" id="3.40.50.2020">
    <property type="match status" value="1"/>
</dbReference>
<dbReference type="PANTHER" id="PTHR47505:SF1">
    <property type="entry name" value="DNA UTILIZATION PROTEIN YHGH"/>
    <property type="match status" value="1"/>
</dbReference>
<keyword evidence="4" id="KW-0328">Glycosyltransferase</keyword>
<organism evidence="4 5">
    <name type="scientific">Nitrospina watsonii</name>
    <dbReference type="NCBI Taxonomy" id="1323948"/>
    <lineage>
        <taxon>Bacteria</taxon>
        <taxon>Pseudomonadati</taxon>
        <taxon>Nitrospinota/Tectimicrobiota group</taxon>
        <taxon>Nitrospinota</taxon>
        <taxon>Nitrospinia</taxon>
        <taxon>Nitrospinales</taxon>
        <taxon>Nitrospinaceae</taxon>
        <taxon>Nitrospina</taxon>
    </lineage>
</organism>
<feature type="domain" description="Phosphoribosyltransferase" evidence="2">
    <location>
        <begin position="146"/>
        <end position="238"/>
    </location>
</feature>
<dbReference type="InterPro" id="IPR044005">
    <property type="entry name" value="DZR_2"/>
</dbReference>
<accession>A0ABM9HCR1</accession>
<dbReference type="EMBL" id="OX336137">
    <property type="protein sequence ID" value="CAI2717851.1"/>
    <property type="molecule type" value="Genomic_DNA"/>
</dbReference>
<dbReference type="PANTHER" id="PTHR47505">
    <property type="entry name" value="DNA UTILIZATION PROTEIN YHGH"/>
    <property type="match status" value="1"/>
</dbReference>
<dbReference type="InterPro" id="IPR000836">
    <property type="entry name" value="PRTase_dom"/>
</dbReference>
<reference evidence="4 5" key="1">
    <citation type="submission" date="2022-09" db="EMBL/GenBank/DDBJ databases">
        <authorList>
            <person name="Kop L."/>
        </authorList>
    </citation>
    <scope>NUCLEOTIDE SEQUENCE [LARGE SCALE GENOMIC DNA]</scope>
    <source>
        <strain evidence="4 5">347</strain>
    </source>
</reference>
<dbReference type="RefSeq" id="WP_282010768.1">
    <property type="nucleotide sequence ID" value="NZ_OX336137.1"/>
</dbReference>
<name>A0ABM9HCR1_9BACT</name>
<dbReference type="Pfam" id="PF18912">
    <property type="entry name" value="DZR_2"/>
    <property type="match status" value="1"/>
</dbReference>
<dbReference type="Pfam" id="PF00156">
    <property type="entry name" value="Pribosyltran"/>
    <property type="match status" value="1"/>
</dbReference>
<proteinExistence type="inferred from homology"/>
<sequence>MAWVQSLLDVLFPRPCVGCGLDRKGQGEFLCELCRDHVPFILPPFCTTCGRPAEMEYAYPTEEFECGLCRKNTYRFDRARSLGVYTSVLKELVHFFKYRSHPGAIREITSLLEQHFDPLEERYQDMQVVWVPLHRRKLKERGFDQSYVLARQMARLCRLPVVEGTLVRVRDTSPQARKNRTERMANVRGAFQVAQPEAVAGRRLLVVDDVFTTGATVNEVTKVLKQAGAERVDVFTLARA</sequence>
<gene>
    <name evidence="4" type="ORF">NSPWAT_0992</name>
</gene>
<dbReference type="Proteomes" id="UP001157733">
    <property type="component" value="Chromosome"/>
</dbReference>
<keyword evidence="5" id="KW-1185">Reference proteome</keyword>